<evidence type="ECO:0000313" key="2">
    <source>
        <dbReference type="Proteomes" id="UP000199532"/>
    </source>
</evidence>
<proteinExistence type="predicted"/>
<organism evidence="1 2">
    <name type="scientific">Dyadobacter koreensis</name>
    <dbReference type="NCBI Taxonomy" id="408657"/>
    <lineage>
        <taxon>Bacteria</taxon>
        <taxon>Pseudomonadati</taxon>
        <taxon>Bacteroidota</taxon>
        <taxon>Cytophagia</taxon>
        <taxon>Cytophagales</taxon>
        <taxon>Spirosomataceae</taxon>
        <taxon>Dyadobacter</taxon>
    </lineage>
</organism>
<dbReference type="EMBL" id="FNXY01000002">
    <property type="protein sequence ID" value="SEI51337.1"/>
    <property type="molecule type" value="Genomic_DNA"/>
</dbReference>
<evidence type="ECO:0000313" key="1">
    <source>
        <dbReference type="EMBL" id="SEI51337.1"/>
    </source>
</evidence>
<dbReference type="AlphaFoldDB" id="A0A1H6RFM9"/>
<sequence>MDSIRSASTYRQCKGNIEQILHHSMSYHGAQTVKLVAIGFQAAENIIKSTELMLVLYFHAIFSDSSKSRHCV</sequence>
<dbReference type="Gene3D" id="1.20.120.330">
    <property type="entry name" value="Nucleotidyltransferases domain 2"/>
    <property type="match status" value="1"/>
</dbReference>
<accession>A0A1H6RFM9</accession>
<dbReference type="Proteomes" id="UP000199532">
    <property type="component" value="Unassembled WGS sequence"/>
</dbReference>
<keyword evidence="2" id="KW-1185">Reference proteome</keyword>
<name>A0A1H6RFM9_9BACT</name>
<reference evidence="1 2" key="1">
    <citation type="submission" date="2016-10" db="EMBL/GenBank/DDBJ databases">
        <authorList>
            <person name="de Groot N.N."/>
        </authorList>
    </citation>
    <scope>NUCLEOTIDE SEQUENCE [LARGE SCALE GENOMIC DNA]</scope>
    <source>
        <strain evidence="1 2">DSM 19938</strain>
    </source>
</reference>
<protein>
    <submittedName>
        <fullName evidence="1">Uncharacterized protein</fullName>
    </submittedName>
</protein>
<gene>
    <name evidence="1" type="ORF">SAMN04487995_1057</name>
</gene>